<evidence type="ECO:0000313" key="1">
    <source>
        <dbReference type="EMBL" id="QQG37131.1"/>
    </source>
</evidence>
<protein>
    <submittedName>
        <fullName evidence="1">Uncharacterized protein</fullName>
    </submittedName>
</protein>
<name>A0A7T5UIM2_9BACT</name>
<dbReference type="Proteomes" id="UP000595362">
    <property type="component" value="Chromosome"/>
</dbReference>
<accession>A0A7T5UIM2</accession>
<dbReference type="AlphaFoldDB" id="A0A7T5UIM2"/>
<evidence type="ECO:0000313" key="2">
    <source>
        <dbReference type="Proteomes" id="UP000595362"/>
    </source>
</evidence>
<sequence>MTSQILVKLKGHDVLDTAHAAYRVLDMMGVHNIHCTNGTYAYPVERTVPTTLAGFQYINDQVASPYDAFLVAVNSNQSMAGIMAAKNATAAEMSALESEDVRAAKVADALSAHFNNRPVVVLFYHEDTPTRLYEALAAANINLVSLHKWGYGTDPKAPRIEGASNFARVFGFPLPNDGKPVCHGITVREDQSGVVTVVKLQEQLGPHGKPYISSAGKVQFTVPAGLQIHQDLSALNMPAPANAPSMKP</sequence>
<organism evidence="1 2">
    <name type="scientific">Micavibrio aeruginosavorus</name>
    <dbReference type="NCBI Taxonomy" id="349221"/>
    <lineage>
        <taxon>Bacteria</taxon>
        <taxon>Pseudomonadati</taxon>
        <taxon>Bdellovibrionota</taxon>
        <taxon>Bdellovibrionia</taxon>
        <taxon>Bdellovibrionales</taxon>
        <taxon>Pseudobdellovibrionaceae</taxon>
        <taxon>Micavibrio</taxon>
    </lineage>
</organism>
<reference evidence="1 2" key="1">
    <citation type="submission" date="2020-07" db="EMBL/GenBank/DDBJ databases">
        <title>Huge and variable diversity of episymbiotic CPR bacteria and DPANN archaea in groundwater ecosystems.</title>
        <authorList>
            <person name="He C.Y."/>
            <person name="Keren R."/>
            <person name="Whittaker M."/>
            <person name="Farag I.F."/>
            <person name="Doudna J."/>
            <person name="Cate J.H.D."/>
            <person name="Banfield J.F."/>
        </authorList>
    </citation>
    <scope>NUCLEOTIDE SEQUENCE [LARGE SCALE GENOMIC DNA]</scope>
    <source>
        <strain evidence="1">NC_groundwater_70_Ag_B-0.1um_54_66</strain>
    </source>
</reference>
<gene>
    <name evidence="1" type="ORF">HYS17_05050</name>
</gene>
<proteinExistence type="predicted"/>
<dbReference type="EMBL" id="CP066681">
    <property type="protein sequence ID" value="QQG37131.1"/>
    <property type="molecule type" value="Genomic_DNA"/>
</dbReference>